<accession>A0A543EMY4</accession>
<name>A0A543EMY4_9FLAO</name>
<keyword evidence="1" id="KW-0732">Signal</keyword>
<evidence type="ECO:0000313" key="3">
    <source>
        <dbReference type="Proteomes" id="UP000316437"/>
    </source>
</evidence>
<feature type="signal peptide" evidence="1">
    <location>
        <begin position="1"/>
        <end position="22"/>
    </location>
</feature>
<dbReference type="AlphaFoldDB" id="A0A543EMY4"/>
<proteinExistence type="predicted"/>
<dbReference type="Proteomes" id="UP000316437">
    <property type="component" value="Unassembled WGS sequence"/>
</dbReference>
<evidence type="ECO:0000256" key="1">
    <source>
        <dbReference type="SAM" id="SignalP"/>
    </source>
</evidence>
<gene>
    <name evidence="2" type="ORF">FB551_2667</name>
</gene>
<dbReference type="RefSeq" id="WP_142017796.1">
    <property type="nucleotide sequence ID" value="NZ_VFPD01000001.1"/>
</dbReference>
<evidence type="ECO:0000313" key="2">
    <source>
        <dbReference type="EMBL" id="TQM22943.1"/>
    </source>
</evidence>
<dbReference type="EMBL" id="VFPD01000001">
    <property type="protein sequence ID" value="TQM22943.1"/>
    <property type="molecule type" value="Genomic_DNA"/>
</dbReference>
<keyword evidence="3" id="KW-1185">Reference proteome</keyword>
<protein>
    <submittedName>
        <fullName evidence="2">Uncharacterized protein</fullName>
    </submittedName>
</protein>
<reference evidence="2 3" key="1">
    <citation type="submission" date="2019-06" db="EMBL/GenBank/DDBJ databases">
        <title>Sorghum-associated microbial communities from plants grown in Nebraska, USA.</title>
        <authorList>
            <person name="Schachtman D."/>
        </authorList>
    </citation>
    <scope>NUCLEOTIDE SEQUENCE [LARGE SCALE GENOMIC DNA]</scope>
    <source>
        <strain evidence="2 3">110</strain>
    </source>
</reference>
<comment type="caution">
    <text evidence="2">The sequence shown here is derived from an EMBL/GenBank/DDBJ whole genome shotgun (WGS) entry which is preliminary data.</text>
</comment>
<feature type="chain" id="PRO_5021857281" evidence="1">
    <location>
        <begin position="23"/>
        <end position="196"/>
    </location>
</feature>
<sequence length="196" mass="23086">MKKILLLLLFFPLMFFSQDLQPGEFVWSKERKLQKEDYKLITHDDRISIRSAINFSYQLRGFNALSNNFNKKIINKFSSSASSINPDSRNIPAMIEYQQVNFDLAEVYARKMRKDLLIHKNTLWKGFTYANEVFNNLTAEYTKAQALIDNETNYGLNTQKLQDWKQKIQTELDDLSDFDYNNTSKIKIKKGTKEEN</sequence>
<organism evidence="2 3">
    <name type="scientific">Chryseobacterium aquifrigidense</name>
    <dbReference type="NCBI Taxonomy" id="558021"/>
    <lineage>
        <taxon>Bacteria</taxon>
        <taxon>Pseudomonadati</taxon>
        <taxon>Bacteroidota</taxon>
        <taxon>Flavobacteriia</taxon>
        <taxon>Flavobacteriales</taxon>
        <taxon>Weeksellaceae</taxon>
        <taxon>Chryseobacterium group</taxon>
        <taxon>Chryseobacterium</taxon>
    </lineage>
</organism>